<comment type="caution">
    <text evidence="2">The sequence shown here is derived from an EMBL/GenBank/DDBJ whole genome shotgun (WGS) entry which is preliminary data.</text>
</comment>
<keyword evidence="3" id="KW-1185">Reference proteome</keyword>
<feature type="region of interest" description="Disordered" evidence="1">
    <location>
        <begin position="51"/>
        <end position="117"/>
    </location>
</feature>
<gene>
    <name evidence="2" type="ORF">PCOR1329_LOCUS43642</name>
</gene>
<reference evidence="2" key="1">
    <citation type="submission" date="2023-10" db="EMBL/GenBank/DDBJ databases">
        <authorList>
            <person name="Chen Y."/>
            <person name="Shah S."/>
            <person name="Dougan E. K."/>
            <person name="Thang M."/>
            <person name="Chan C."/>
        </authorList>
    </citation>
    <scope>NUCLEOTIDE SEQUENCE [LARGE SCALE GENOMIC DNA]</scope>
</reference>
<accession>A0ABN9TYS6</accession>
<feature type="compositionally biased region" description="Basic residues" evidence="1">
    <location>
        <begin position="66"/>
        <end position="88"/>
    </location>
</feature>
<proteinExistence type="predicted"/>
<evidence type="ECO:0000313" key="2">
    <source>
        <dbReference type="EMBL" id="CAK0851501.1"/>
    </source>
</evidence>
<protein>
    <submittedName>
        <fullName evidence="2">Uncharacterized protein</fullName>
    </submittedName>
</protein>
<dbReference type="EMBL" id="CAUYUJ010015245">
    <property type="protein sequence ID" value="CAK0851501.1"/>
    <property type="molecule type" value="Genomic_DNA"/>
</dbReference>
<feature type="region of interest" description="Disordered" evidence="1">
    <location>
        <begin position="205"/>
        <end position="228"/>
    </location>
</feature>
<evidence type="ECO:0000256" key="1">
    <source>
        <dbReference type="SAM" id="MobiDB-lite"/>
    </source>
</evidence>
<name>A0ABN9TYS6_9DINO</name>
<dbReference type="Proteomes" id="UP001189429">
    <property type="component" value="Unassembled WGS sequence"/>
</dbReference>
<evidence type="ECO:0000313" key="3">
    <source>
        <dbReference type="Proteomes" id="UP001189429"/>
    </source>
</evidence>
<feature type="compositionally biased region" description="Basic residues" evidence="1">
    <location>
        <begin position="212"/>
        <end position="224"/>
    </location>
</feature>
<sequence>MTRPRRPSPLGRPGLRATPPLPQLVCLAVALLGQPAASARAPRRAHGVLRASSQAGAAHVLSQHGVIRRPRRRRRTVGGLRHRSHRRAERADPGGVGQPGPAARRAQHHGGSQSELRRRQLAADIARLSDQSSRQEGERAAAAAGLQEVDEHFAELRRRRESQVAERVARRLADEKLLLALENDTNVAMGLVNYTRCSESAASAALLSSQTRTRRARTSPRRSPRGAAVLPAHAHTAHFPAAPSRLCRSAGSRLYLHGDHRVQAWLQHVTALPRAQHLFHQVLGSLASRASFVKTSRAHRDDEYTYVVGPMVSDAAEDTCDTSLVMSEENMETKCTKRAASMGCSVIIDPGCTGDDNWRMCYYQTIDDLIALGDSYLEVFGGHVYQHDQHDQLDQLDGQPHGLHQGSVQHGLAH</sequence>
<organism evidence="2 3">
    <name type="scientific">Prorocentrum cordatum</name>
    <dbReference type="NCBI Taxonomy" id="2364126"/>
    <lineage>
        <taxon>Eukaryota</taxon>
        <taxon>Sar</taxon>
        <taxon>Alveolata</taxon>
        <taxon>Dinophyceae</taxon>
        <taxon>Prorocentrales</taxon>
        <taxon>Prorocentraceae</taxon>
        <taxon>Prorocentrum</taxon>
    </lineage>
</organism>
<feature type="region of interest" description="Disordered" evidence="1">
    <location>
        <begin position="393"/>
        <end position="414"/>
    </location>
</feature>